<keyword evidence="6 8" id="KW-0539">Nucleus</keyword>
<dbReference type="Proteomes" id="UP000316621">
    <property type="component" value="Chromosome 7"/>
</dbReference>
<comment type="subcellular location">
    <subcellularLocation>
        <location evidence="1 8">Nucleus</location>
    </subcellularLocation>
</comment>
<dbReference type="InterPro" id="IPR033389">
    <property type="entry name" value="AUX/IAA_dom"/>
</dbReference>
<keyword evidence="4 8" id="KW-0805">Transcription regulation</keyword>
<sequence length="350" mass="38979">MGYLGLVRLHLFLLRGIAISVFQLTTVMEGSSSEHYHQWMLRENHDFAEEKKLELTLGPPGDDQVHHHQVHQPNYMNSSRTHNYNNHNLSFPWCSSSSSTTPSPSTFFQQQEYLDFAAATPQQNLCAGSSEKVVELQKNNNSDNNKACFAAATPAATITAANNNISQKRTSTAAAAPVVGWPPIRSYRKNLANSATKTVSELEKRKMPKENSVKMPENCRRKGLFVKINMDGVPIGRKVDIQAYDSYEKLSFAVDELFRCLLAAQRDASSCGIHNKKVEVKAITGLLDGGGEYTLVYEDNEGDRMLVGDVPWDMFASTVKRLRVLKSSELSTLRLCSSKQDSTIRASTVK</sequence>
<dbReference type="InterPro" id="IPR053793">
    <property type="entry name" value="PB1-like"/>
</dbReference>
<keyword evidence="5 8" id="KW-0804">Transcription</keyword>
<dbReference type="SUPFAM" id="SSF54277">
    <property type="entry name" value="CAD &amp; PB1 domains"/>
    <property type="match status" value="1"/>
</dbReference>
<keyword evidence="7 8" id="KW-0927">Auxin signaling pathway</keyword>
<evidence type="ECO:0000256" key="7">
    <source>
        <dbReference type="ARBA" id="ARBA00023294"/>
    </source>
</evidence>
<evidence type="ECO:0000256" key="4">
    <source>
        <dbReference type="ARBA" id="ARBA00023015"/>
    </source>
</evidence>
<proteinExistence type="inferred from homology"/>
<dbReference type="PANTHER" id="PTHR31734">
    <property type="entry name" value="AUXIN-RESPONSIVE PROTEIN IAA17"/>
    <property type="match status" value="1"/>
</dbReference>
<dbReference type="PANTHER" id="PTHR31734:SF2">
    <property type="entry name" value="AUXIN-RESPONSIVE PROTEIN IAA26"/>
    <property type="match status" value="1"/>
</dbReference>
<gene>
    <name evidence="11" type="ORF">C5167_031751</name>
</gene>
<dbReference type="AlphaFoldDB" id="A0A4Y7K9B8"/>
<name>A0A4Y7K9B8_PAPSO</name>
<dbReference type="Gramene" id="RZC68529">
    <property type="protein sequence ID" value="RZC68529"/>
    <property type="gene ID" value="C5167_031751"/>
</dbReference>
<evidence type="ECO:0000256" key="2">
    <source>
        <dbReference type="ARBA" id="ARBA00006728"/>
    </source>
</evidence>
<dbReference type="FunFam" id="3.10.20.90:FF:000225">
    <property type="entry name" value="Auxin-responsive protein"/>
    <property type="match status" value="1"/>
</dbReference>
<dbReference type="EMBL" id="CM010721">
    <property type="protein sequence ID" value="RZC68529.1"/>
    <property type="molecule type" value="Genomic_DNA"/>
</dbReference>
<feature type="domain" description="PB1" evidence="10">
    <location>
        <begin position="223"/>
        <end position="332"/>
    </location>
</feature>
<dbReference type="STRING" id="3469.A0A4Y7K9B8"/>
<evidence type="ECO:0000256" key="1">
    <source>
        <dbReference type="ARBA" id="ARBA00004123"/>
    </source>
</evidence>
<dbReference type="GO" id="GO:0005634">
    <property type="term" value="C:nucleus"/>
    <property type="evidence" value="ECO:0007669"/>
    <property type="project" value="UniProtKB-SubCell"/>
</dbReference>
<accession>A0A4Y7K9B8</accession>
<organism evidence="11 12">
    <name type="scientific">Papaver somniferum</name>
    <name type="common">Opium poppy</name>
    <dbReference type="NCBI Taxonomy" id="3469"/>
    <lineage>
        <taxon>Eukaryota</taxon>
        <taxon>Viridiplantae</taxon>
        <taxon>Streptophyta</taxon>
        <taxon>Embryophyta</taxon>
        <taxon>Tracheophyta</taxon>
        <taxon>Spermatophyta</taxon>
        <taxon>Magnoliopsida</taxon>
        <taxon>Ranunculales</taxon>
        <taxon>Papaveraceae</taxon>
        <taxon>Papaveroideae</taxon>
        <taxon>Papaver</taxon>
    </lineage>
</organism>
<evidence type="ECO:0000256" key="9">
    <source>
        <dbReference type="SAM" id="SignalP"/>
    </source>
</evidence>
<evidence type="ECO:0000313" key="11">
    <source>
        <dbReference type="EMBL" id="RZC68529.1"/>
    </source>
</evidence>
<keyword evidence="12" id="KW-1185">Reference proteome</keyword>
<comment type="similarity">
    <text evidence="2 8">Belongs to the Aux/IAA family.</text>
</comment>
<dbReference type="InterPro" id="IPR003311">
    <property type="entry name" value="AUX_IAA"/>
</dbReference>
<evidence type="ECO:0000313" key="12">
    <source>
        <dbReference type="Proteomes" id="UP000316621"/>
    </source>
</evidence>
<dbReference type="Pfam" id="PF02309">
    <property type="entry name" value="AUX_IAA"/>
    <property type="match status" value="1"/>
</dbReference>
<dbReference type="GO" id="GO:0009734">
    <property type="term" value="P:auxin-activated signaling pathway"/>
    <property type="evidence" value="ECO:0007669"/>
    <property type="project" value="UniProtKB-UniRule"/>
</dbReference>
<evidence type="ECO:0000256" key="3">
    <source>
        <dbReference type="ARBA" id="ARBA00022491"/>
    </source>
</evidence>
<dbReference type="Gene3D" id="3.10.20.90">
    <property type="entry name" value="Phosphatidylinositol 3-kinase Catalytic Subunit, Chain A, domain 1"/>
    <property type="match status" value="1"/>
</dbReference>
<dbReference type="OMA" id="NEQAGHE"/>
<protein>
    <recommendedName>
        <fullName evidence="8">Auxin-responsive protein</fullName>
    </recommendedName>
</protein>
<keyword evidence="3 8" id="KW-0678">Repressor</keyword>
<dbReference type="GO" id="GO:0006355">
    <property type="term" value="P:regulation of DNA-templated transcription"/>
    <property type="evidence" value="ECO:0007669"/>
    <property type="project" value="InterPro"/>
</dbReference>
<comment type="function">
    <text evidence="8">Aux/IAA proteins are short-lived transcriptional factors that function as repressors of early auxin response genes at low auxin concentrations.</text>
</comment>
<evidence type="ECO:0000259" key="10">
    <source>
        <dbReference type="PROSITE" id="PS51745"/>
    </source>
</evidence>
<comment type="subunit">
    <text evidence="8">Homodimers and heterodimers.</text>
</comment>
<evidence type="ECO:0000256" key="8">
    <source>
        <dbReference type="RuleBase" id="RU004549"/>
    </source>
</evidence>
<feature type="signal peptide" evidence="9">
    <location>
        <begin position="1"/>
        <end position="18"/>
    </location>
</feature>
<feature type="chain" id="PRO_5021308906" description="Auxin-responsive protein" evidence="9">
    <location>
        <begin position="19"/>
        <end position="350"/>
    </location>
</feature>
<evidence type="ECO:0000256" key="6">
    <source>
        <dbReference type="ARBA" id="ARBA00023242"/>
    </source>
</evidence>
<keyword evidence="9" id="KW-0732">Signal</keyword>
<reference evidence="11 12" key="1">
    <citation type="journal article" date="2018" name="Science">
        <title>The opium poppy genome and morphinan production.</title>
        <authorList>
            <person name="Guo L."/>
            <person name="Winzer T."/>
            <person name="Yang X."/>
            <person name="Li Y."/>
            <person name="Ning Z."/>
            <person name="He Z."/>
            <person name="Teodor R."/>
            <person name="Lu Y."/>
            <person name="Bowser T.A."/>
            <person name="Graham I.A."/>
            <person name="Ye K."/>
        </authorList>
    </citation>
    <scope>NUCLEOTIDE SEQUENCE [LARGE SCALE GENOMIC DNA]</scope>
    <source>
        <strain evidence="12">cv. HN1</strain>
        <tissue evidence="11">Leaves</tissue>
    </source>
</reference>
<dbReference type="PROSITE" id="PS51745">
    <property type="entry name" value="PB1"/>
    <property type="match status" value="1"/>
</dbReference>
<evidence type="ECO:0000256" key="5">
    <source>
        <dbReference type="ARBA" id="ARBA00023163"/>
    </source>
</evidence>